<reference evidence="1 2" key="1">
    <citation type="journal article" date="2019" name="Nat. Microbiol.">
        <title>Wide diversity of methane and short-chain alkane metabolisms in uncultured archaea.</title>
        <authorList>
            <person name="Borrel G."/>
            <person name="Adam P.S."/>
            <person name="McKay L.J."/>
            <person name="Chen L.X."/>
            <person name="Sierra-Garcia I.N."/>
            <person name="Sieber C.M."/>
            <person name="Letourneur Q."/>
            <person name="Ghozlane A."/>
            <person name="Andersen G.L."/>
            <person name="Li W.J."/>
            <person name="Hallam S.J."/>
            <person name="Muyzer G."/>
            <person name="de Oliveira V.M."/>
            <person name="Inskeep W.P."/>
            <person name="Banfield J.F."/>
            <person name="Gribaldo S."/>
        </authorList>
    </citation>
    <scope>NUCLEOTIDE SEQUENCE [LARGE SCALE GENOMIC DNA]</scope>
    <source>
        <strain evidence="1">NM4</strain>
    </source>
</reference>
<evidence type="ECO:0000313" key="1">
    <source>
        <dbReference type="EMBL" id="RZN60327.1"/>
    </source>
</evidence>
<sequence length="67" mass="7336">TAGINMLRMRGAPLPLKAINEDSNPIAIRDGTGSYKMLAIRQRQHYIGSPLSRLCTWGDVIDISQPG</sequence>
<proteinExistence type="predicted"/>
<evidence type="ECO:0000313" key="2">
    <source>
        <dbReference type="Proteomes" id="UP000316217"/>
    </source>
</evidence>
<protein>
    <submittedName>
        <fullName evidence="1">Uncharacterized protein</fullName>
    </submittedName>
</protein>
<feature type="non-terminal residue" evidence="1">
    <location>
        <position position="1"/>
    </location>
</feature>
<organism evidence="1 2">
    <name type="scientific">Candidatus Methanodesulfokora washburnensis</name>
    <dbReference type="NCBI Taxonomy" id="2478471"/>
    <lineage>
        <taxon>Archaea</taxon>
        <taxon>Thermoproteota</taxon>
        <taxon>Candidatus Korarchaeia</taxon>
        <taxon>Candidatus Korarchaeia incertae sedis</taxon>
        <taxon>Candidatus Methanodesulfokora</taxon>
    </lineage>
</organism>
<dbReference type="Proteomes" id="UP000316217">
    <property type="component" value="Unassembled WGS sequence"/>
</dbReference>
<dbReference type="AlphaFoldDB" id="A0A520KIJ5"/>
<accession>A0A520KIJ5</accession>
<comment type="caution">
    <text evidence="1">The sequence shown here is derived from an EMBL/GenBank/DDBJ whole genome shotgun (WGS) entry which is preliminary data.</text>
</comment>
<gene>
    <name evidence="1" type="ORF">EF810_06010</name>
</gene>
<dbReference type="EMBL" id="RXII01000091">
    <property type="protein sequence ID" value="RZN60327.1"/>
    <property type="molecule type" value="Genomic_DNA"/>
</dbReference>
<name>A0A520KIJ5_9CREN</name>